<organism evidence="1 2">
    <name type="scientific">Roseicella aerolata</name>
    <dbReference type="NCBI Taxonomy" id="2883479"/>
    <lineage>
        <taxon>Bacteria</taxon>
        <taxon>Pseudomonadati</taxon>
        <taxon>Pseudomonadota</taxon>
        <taxon>Alphaproteobacteria</taxon>
        <taxon>Acetobacterales</taxon>
        <taxon>Roseomonadaceae</taxon>
        <taxon>Roseicella</taxon>
    </lineage>
</organism>
<keyword evidence="2" id="KW-1185">Reference proteome</keyword>
<evidence type="ECO:0000313" key="1">
    <source>
        <dbReference type="EMBL" id="MCB4820922.1"/>
    </source>
</evidence>
<dbReference type="AlphaFoldDB" id="A0A9X1IAN5"/>
<dbReference type="InterPro" id="IPR051239">
    <property type="entry name" value="2'-dNMP_N-hydrolase"/>
</dbReference>
<evidence type="ECO:0000313" key="2">
    <source>
        <dbReference type="Proteomes" id="UP001139311"/>
    </source>
</evidence>
<dbReference type="RefSeq" id="WP_226604881.1">
    <property type="nucleotide sequence ID" value="NZ_JAJAQI010000004.1"/>
</dbReference>
<dbReference type="Gene3D" id="3.40.50.450">
    <property type="match status" value="1"/>
</dbReference>
<sequence>MPLQAYLAGPDVFLPDAAGHARRKVAICARHGILGRPPLNEDVASLAAMPEAEAWQTIFRKDLAMMEECDLVIANLTPFRGASADAGTLVELGWFLGRGRPIFGYSNSATPFAERSRRQVAAQPDPMPGLTVGGFGLPDNLMIPGAVLAGGGEPMVVPEDGRDRPFDSLEFFEACVARAARRLGLAPA</sequence>
<dbReference type="GO" id="GO:0070694">
    <property type="term" value="F:5-hydroxymethyl-dUMP N-hydrolase activity"/>
    <property type="evidence" value="ECO:0007669"/>
    <property type="project" value="TreeGrafter"/>
</dbReference>
<reference evidence="1" key="1">
    <citation type="submission" date="2021-10" db="EMBL/GenBank/DDBJ databases">
        <title>Roseicella aerolatum sp. nov., isolated from aerosols of e-waste dismantling site.</title>
        <authorList>
            <person name="Qin T."/>
        </authorList>
    </citation>
    <scope>NUCLEOTIDE SEQUENCE</scope>
    <source>
        <strain evidence="1">GB24</strain>
    </source>
</reference>
<gene>
    <name evidence="1" type="ORF">LHA35_04150</name>
</gene>
<proteinExistence type="predicted"/>
<dbReference type="GO" id="GO:0009159">
    <property type="term" value="P:deoxyribonucleoside monophosphate catabolic process"/>
    <property type="evidence" value="ECO:0007669"/>
    <property type="project" value="TreeGrafter"/>
</dbReference>
<protein>
    <submittedName>
        <fullName evidence="1">Nucleoside 2-deoxyribosyltransferase</fullName>
    </submittedName>
</protein>
<dbReference type="EMBL" id="JAJAQI010000004">
    <property type="protein sequence ID" value="MCB4820922.1"/>
    <property type="molecule type" value="Genomic_DNA"/>
</dbReference>
<dbReference type="PANTHER" id="PTHR15364:SF0">
    <property type="entry name" value="2'-DEOXYNUCLEOSIDE 5'-PHOSPHATE N-HYDROLASE 1"/>
    <property type="match status" value="1"/>
</dbReference>
<dbReference type="PANTHER" id="PTHR15364">
    <property type="entry name" value="2'-DEOXYNUCLEOSIDE 5'-PHOSPHATE N-HYDROLASE 1"/>
    <property type="match status" value="1"/>
</dbReference>
<comment type="caution">
    <text evidence="1">The sequence shown here is derived from an EMBL/GenBank/DDBJ whole genome shotgun (WGS) entry which is preliminary data.</text>
</comment>
<dbReference type="Proteomes" id="UP001139311">
    <property type="component" value="Unassembled WGS sequence"/>
</dbReference>
<dbReference type="SUPFAM" id="SSF52309">
    <property type="entry name" value="N-(deoxy)ribosyltransferase-like"/>
    <property type="match status" value="1"/>
</dbReference>
<dbReference type="InterPro" id="IPR007710">
    <property type="entry name" value="Nucleoside_deoxyribTrfase"/>
</dbReference>
<accession>A0A9X1IAN5</accession>
<dbReference type="Pfam" id="PF05014">
    <property type="entry name" value="Nuc_deoxyrib_tr"/>
    <property type="match status" value="1"/>
</dbReference>
<name>A0A9X1IAN5_9PROT</name>